<comment type="similarity">
    <text evidence="1">Belongs to the short-chain dehydrogenases/reductases (SDR) family.</text>
</comment>
<dbReference type="PANTHER" id="PTHR48107">
    <property type="entry name" value="NADPH-DEPENDENT ALDEHYDE REDUCTASE-LIKE PROTEIN, CHLOROPLASTIC-RELATED"/>
    <property type="match status" value="1"/>
</dbReference>
<dbReference type="Proteomes" id="UP000585437">
    <property type="component" value="Unassembled WGS sequence"/>
</dbReference>
<protein>
    <submittedName>
        <fullName evidence="3">NAD(P)-dependent dehydrogenase (Short-subunit alcohol dehydrogenase family)</fullName>
    </submittedName>
</protein>
<proteinExistence type="inferred from homology"/>
<evidence type="ECO:0000313" key="3">
    <source>
        <dbReference type="EMBL" id="MBB6510237.1"/>
    </source>
</evidence>
<keyword evidence="4" id="KW-1185">Reference proteome</keyword>
<dbReference type="CDD" id="cd05362">
    <property type="entry name" value="THN_reductase-like_SDR_c"/>
    <property type="match status" value="1"/>
</dbReference>
<evidence type="ECO:0000313" key="4">
    <source>
        <dbReference type="Proteomes" id="UP000585437"/>
    </source>
</evidence>
<evidence type="ECO:0000256" key="1">
    <source>
        <dbReference type="ARBA" id="ARBA00006484"/>
    </source>
</evidence>
<dbReference type="NCBIfam" id="NF009385">
    <property type="entry name" value="PRK12744.1"/>
    <property type="match status" value="1"/>
</dbReference>
<dbReference type="Pfam" id="PF13561">
    <property type="entry name" value="adh_short_C2"/>
    <property type="match status" value="1"/>
</dbReference>
<dbReference type="FunFam" id="3.40.50.720:FF:000084">
    <property type="entry name" value="Short-chain dehydrogenase reductase"/>
    <property type="match status" value="1"/>
</dbReference>
<dbReference type="GO" id="GO:0016614">
    <property type="term" value="F:oxidoreductase activity, acting on CH-OH group of donors"/>
    <property type="evidence" value="ECO:0007669"/>
    <property type="project" value="UniProtKB-ARBA"/>
</dbReference>
<evidence type="ECO:0000256" key="2">
    <source>
        <dbReference type="ARBA" id="ARBA00023002"/>
    </source>
</evidence>
<dbReference type="InterPro" id="IPR002347">
    <property type="entry name" value="SDR_fam"/>
</dbReference>
<dbReference type="RefSeq" id="WP_200943518.1">
    <property type="nucleotide sequence ID" value="NZ_JACHBU010000007.1"/>
</dbReference>
<dbReference type="PRINTS" id="PR00080">
    <property type="entry name" value="SDRFAMILY"/>
</dbReference>
<reference evidence="3 4" key="1">
    <citation type="submission" date="2020-08" db="EMBL/GenBank/DDBJ databases">
        <title>The Agave Microbiome: Exploring the role of microbial communities in plant adaptations to desert environments.</title>
        <authorList>
            <person name="Partida-Martinez L.P."/>
        </authorList>
    </citation>
    <scope>NUCLEOTIDE SEQUENCE [LARGE SCALE GENOMIC DNA]</scope>
    <source>
        <strain evidence="3 4">AS3.12</strain>
    </source>
</reference>
<organism evidence="3 4">
    <name type="scientific">Rhizobium soli</name>
    <dbReference type="NCBI Taxonomy" id="424798"/>
    <lineage>
        <taxon>Bacteria</taxon>
        <taxon>Pseudomonadati</taxon>
        <taxon>Pseudomonadota</taxon>
        <taxon>Alphaproteobacteria</taxon>
        <taxon>Hyphomicrobiales</taxon>
        <taxon>Rhizobiaceae</taxon>
        <taxon>Rhizobium/Agrobacterium group</taxon>
        <taxon>Rhizobium</taxon>
    </lineage>
</organism>
<sequence>MTTSDMIKNNDGQVAVVMGATRNQGRAYAVMLARNGCRGVAVHYHGEASRGEAEETAAEIKHHGAEPLLFSADLTQVADVARLFDAVDKTFGQLDIVVNTVGKVVKKPFVEITEADFDQSFAINSKAAFFCMQEAAKRIADNGRIINIGTTLQAATTGLYAIYAGSKAPLEHFTRALAKEIGHRGITVNTVAPGPLNTSFFYPVESAESKAFLSGMSPQNRLGEIDEITPLIEFLVSPGGSWVTAQTLFINGGFIAR</sequence>
<name>A0A7X0JNX3_9HYPH</name>
<keyword evidence="2" id="KW-0560">Oxidoreductase</keyword>
<dbReference type="Gene3D" id="3.40.50.720">
    <property type="entry name" value="NAD(P)-binding Rossmann-like Domain"/>
    <property type="match status" value="1"/>
</dbReference>
<dbReference type="InterPro" id="IPR036291">
    <property type="entry name" value="NAD(P)-bd_dom_sf"/>
</dbReference>
<dbReference type="AlphaFoldDB" id="A0A7X0JNX3"/>
<comment type="caution">
    <text evidence="3">The sequence shown here is derived from an EMBL/GenBank/DDBJ whole genome shotgun (WGS) entry which is preliminary data.</text>
</comment>
<accession>A0A7X0JNX3</accession>
<dbReference type="EMBL" id="JACHBU010000007">
    <property type="protein sequence ID" value="MBB6510237.1"/>
    <property type="molecule type" value="Genomic_DNA"/>
</dbReference>
<dbReference type="PRINTS" id="PR00081">
    <property type="entry name" value="GDHRDH"/>
</dbReference>
<dbReference type="PANTHER" id="PTHR48107:SF7">
    <property type="entry name" value="RE15974P"/>
    <property type="match status" value="1"/>
</dbReference>
<dbReference type="SUPFAM" id="SSF51735">
    <property type="entry name" value="NAD(P)-binding Rossmann-fold domains"/>
    <property type="match status" value="1"/>
</dbReference>
<gene>
    <name evidence="3" type="ORF">F4695_003623</name>
</gene>